<organism evidence="3 4">
    <name type="scientific">Ilyodon furcidens</name>
    <name type="common">goldbreast splitfin</name>
    <dbReference type="NCBI Taxonomy" id="33524"/>
    <lineage>
        <taxon>Eukaryota</taxon>
        <taxon>Metazoa</taxon>
        <taxon>Chordata</taxon>
        <taxon>Craniata</taxon>
        <taxon>Vertebrata</taxon>
        <taxon>Euteleostomi</taxon>
        <taxon>Actinopterygii</taxon>
        <taxon>Neopterygii</taxon>
        <taxon>Teleostei</taxon>
        <taxon>Neoteleostei</taxon>
        <taxon>Acanthomorphata</taxon>
        <taxon>Ovalentaria</taxon>
        <taxon>Atherinomorphae</taxon>
        <taxon>Cyprinodontiformes</taxon>
        <taxon>Goodeidae</taxon>
        <taxon>Ilyodon</taxon>
    </lineage>
</organism>
<dbReference type="InterPro" id="IPR036116">
    <property type="entry name" value="FN3_sf"/>
</dbReference>
<comment type="caution">
    <text evidence="3">The sequence shown here is derived from an EMBL/GenBank/DDBJ whole genome shotgun (WGS) entry which is preliminary data.</text>
</comment>
<name>A0ABV0UM98_9TELE</name>
<protein>
    <recommendedName>
        <fullName evidence="2">Fibronectin type-III domain-containing protein</fullName>
    </recommendedName>
</protein>
<dbReference type="PROSITE" id="PS50853">
    <property type="entry name" value="FN3"/>
    <property type="match status" value="1"/>
</dbReference>
<dbReference type="SMART" id="SM00060">
    <property type="entry name" value="FN3"/>
    <property type="match status" value="1"/>
</dbReference>
<evidence type="ECO:0000313" key="3">
    <source>
        <dbReference type="EMBL" id="MEQ2246334.1"/>
    </source>
</evidence>
<dbReference type="Gene3D" id="2.60.40.10">
    <property type="entry name" value="Immunoglobulins"/>
    <property type="match status" value="1"/>
</dbReference>
<sequence>MQTTTLTKAHTTSTGTISTSTVWEQSTHLTTVPPDPPVVGLKEVIDNTISLFWTPGFEGNSPITGFYLEYKAANASWDYTKAIVDFSSNETDATIIEINPSTYNIRMFAKNSMGTSKASNVLIVTIKDR</sequence>
<reference evidence="3 4" key="1">
    <citation type="submission" date="2021-06" db="EMBL/GenBank/DDBJ databases">
        <authorList>
            <person name="Palmer J.M."/>
        </authorList>
    </citation>
    <scope>NUCLEOTIDE SEQUENCE [LARGE SCALE GENOMIC DNA]</scope>
    <source>
        <strain evidence="4">if_2019</strain>
        <tissue evidence="3">Muscle</tissue>
    </source>
</reference>
<keyword evidence="4" id="KW-1185">Reference proteome</keyword>
<feature type="non-terminal residue" evidence="3">
    <location>
        <position position="129"/>
    </location>
</feature>
<dbReference type="PANTHER" id="PTHR44170:SF53">
    <property type="entry name" value="DS CELL ADHESION MOLECULE LIKE 1"/>
    <property type="match status" value="1"/>
</dbReference>
<feature type="domain" description="Fibronectin type-III" evidence="2">
    <location>
        <begin position="33"/>
        <end position="129"/>
    </location>
</feature>
<evidence type="ECO:0000313" key="4">
    <source>
        <dbReference type="Proteomes" id="UP001482620"/>
    </source>
</evidence>
<evidence type="ECO:0000259" key="2">
    <source>
        <dbReference type="PROSITE" id="PS50853"/>
    </source>
</evidence>
<evidence type="ECO:0000256" key="1">
    <source>
        <dbReference type="ARBA" id="ARBA00023157"/>
    </source>
</evidence>
<dbReference type="CDD" id="cd00063">
    <property type="entry name" value="FN3"/>
    <property type="match status" value="1"/>
</dbReference>
<proteinExistence type="predicted"/>
<dbReference type="PANTHER" id="PTHR44170">
    <property type="entry name" value="PROTEIN SIDEKICK"/>
    <property type="match status" value="1"/>
</dbReference>
<gene>
    <name evidence="3" type="ORF">ILYODFUR_037358</name>
</gene>
<dbReference type="EMBL" id="JAHRIQ010077700">
    <property type="protein sequence ID" value="MEQ2246334.1"/>
    <property type="molecule type" value="Genomic_DNA"/>
</dbReference>
<dbReference type="Pfam" id="PF00041">
    <property type="entry name" value="fn3"/>
    <property type="match status" value="1"/>
</dbReference>
<dbReference type="InterPro" id="IPR013783">
    <property type="entry name" value="Ig-like_fold"/>
</dbReference>
<accession>A0ABV0UM98</accession>
<dbReference type="SUPFAM" id="SSF49265">
    <property type="entry name" value="Fibronectin type III"/>
    <property type="match status" value="1"/>
</dbReference>
<dbReference type="InterPro" id="IPR003961">
    <property type="entry name" value="FN3_dom"/>
</dbReference>
<dbReference type="Proteomes" id="UP001482620">
    <property type="component" value="Unassembled WGS sequence"/>
</dbReference>
<keyword evidence="1" id="KW-1015">Disulfide bond</keyword>